<dbReference type="PANTHER" id="PTHR30511">
    <property type="entry name" value="ALANINE RACEMASE"/>
    <property type="match status" value="1"/>
</dbReference>
<accession>A0ABD3PDV5</accession>
<proteinExistence type="predicted"/>
<feature type="compositionally biased region" description="Polar residues" evidence="4">
    <location>
        <begin position="366"/>
        <end position="380"/>
    </location>
</feature>
<dbReference type="InterPro" id="IPR000821">
    <property type="entry name" value="Ala_racemase"/>
</dbReference>
<reference evidence="6 7" key="1">
    <citation type="journal article" date="2020" name="G3 (Bethesda)">
        <title>Improved Reference Genome for Cyclotella cryptica CCMP332, a Model for Cell Wall Morphogenesis, Salinity Adaptation, and Lipid Production in Diatoms (Bacillariophyta).</title>
        <authorList>
            <person name="Roberts W.R."/>
            <person name="Downey K.M."/>
            <person name="Ruck E.C."/>
            <person name="Traller J.C."/>
            <person name="Alverson A.J."/>
        </authorList>
    </citation>
    <scope>NUCLEOTIDE SEQUENCE [LARGE SCALE GENOMIC DNA]</scope>
    <source>
        <strain evidence="6 7">CCMP332</strain>
    </source>
</reference>
<comment type="caution">
    <text evidence="6">The sequence shown here is derived from an EMBL/GenBank/DDBJ whole genome shotgun (WGS) entry which is preliminary data.</text>
</comment>
<dbReference type="InterPro" id="IPR001608">
    <property type="entry name" value="Ala_racemase_N"/>
</dbReference>
<evidence type="ECO:0000256" key="4">
    <source>
        <dbReference type="SAM" id="MobiDB-lite"/>
    </source>
</evidence>
<gene>
    <name evidence="6" type="ORF">HJC23_005342</name>
</gene>
<dbReference type="AlphaFoldDB" id="A0ABD3PDV5"/>
<dbReference type="Gene3D" id="2.40.37.10">
    <property type="entry name" value="Lyase, Ornithine Decarboxylase, Chain A, domain 1"/>
    <property type="match status" value="1"/>
</dbReference>
<dbReference type="Pfam" id="PF01168">
    <property type="entry name" value="Ala_racemase_N"/>
    <property type="match status" value="2"/>
</dbReference>
<dbReference type="SMART" id="SM01005">
    <property type="entry name" value="Ala_racemase_C"/>
    <property type="match status" value="1"/>
</dbReference>
<evidence type="ECO:0000256" key="1">
    <source>
        <dbReference type="ARBA" id="ARBA00001933"/>
    </source>
</evidence>
<dbReference type="InterPro" id="IPR029066">
    <property type="entry name" value="PLP-binding_barrel"/>
</dbReference>
<organism evidence="6 7">
    <name type="scientific">Cyclotella cryptica</name>
    <dbReference type="NCBI Taxonomy" id="29204"/>
    <lineage>
        <taxon>Eukaryota</taxon>
        <taxon>Sar</taxon>
        <taxon>Stramenopiles</taxon>
        <taxon>Ochrophyta</taxon>
        <taxon>Bacillariophyta</taxon>
        <taxon>Coscinodiscophyceae</taxon>
        <taxon>Thalassiosirophycidae</taxon>
        <taxon>Stephanodiscales</taxon>
        <taxon>Stephanodiscaceae</taxon>
        <taxon>Cyclotella</taxon>
    </lineage>
</organism>
<dbReference type="SUPFAM" id="SSF51419">
    <property type="entry name" value="PLP-binding barrel"/>
    <property type="match status" value="2"/>
</dbReference>
<keyword evidence="7" id="KW-1185">Reference proteome</keyword>
<feature type="region of interest" description="Disordered" evidence="4">
    <location>
        <begin position="281"/>
        <end position="334"/>
    </location>
</feature>
<dbReference type="InterPro" id="IPR011079">
    <property type="entry name" value="Ala_racemase_C"/>
</dbReference>
<comment type="cofactor">
    <cofactor evidence="1">
        <name>pyridoxal 5'-phosphate</name>
        <dbReference type="ChEBI" id="CHEBI:597326"/>
    </cofactor>
</comment>
<dbReference type="Gene3D" id="3.20.20.10">
    <property type="entry name" value="Alanine racemase"/>
    <property type="match status" value="2"/>
</dbReference>
<evidence type="ECO:0000256" key="2">
    <source>
        <dbReference type="ARBA" id="ARBA00022898"/>
    </source>
</evidence>
<sequence length="710" mass="76069">MSTDGYGHGALLTARHLLHCGCRAFAVATLEEGVALRRALLDDDNVARRHVRILVLGAPVGYPACFDTYLHYEIEVMVSGLEVAASLGRWMRDHDGRRRAEVFRVAERRKEELMGEGGMLLGYSCAGGVVRNRVVRVERQRGGQCEAEEEGAEIACGDEEDGDASNEQRVAYREEALECSSGAIQSQSQRTMNNIQSTISESNKRDVPSASPRLLQTTMNAATLTNVTGHDLAREVRQILIGQKHAVSVATKSTNIVTRPNPNELTQNAVSARVNGTTAVVEGGNRNSMAETGSSESTNGTAPNQNGSMSTSPQTMAFNTISNGLNSLPNTNGGGAGAGEKTLFCGIEDAAKASRQRELRRKRLSQLGTATPGQSRSSSIAEPDVPIIRKKLRWHALVDSGMGRLGFTTREGGVAFSRSVSPAGSDPKSDCSQYGAASDDVSDVSSLSTCVKRDTVDIIKELYDAEVHDGAPIEFYGMCTHMAEAHDKSTYTHDQMDRFRSLIYRVRSAGIAIPTISTDNSAALLTPSLTHFDPDAILSHDTRGFVRTGGAIYGQRPAFKQLRAVSTLVATVSNVAIIHEGESVGYDRAYVATENVRIATLTIGFADGYPRELGNGVGRVSIRGATFPVAGNVCMDMLMVELGPEDDMGVGSFVTVGDTAVLWGPEEVRNGEVVGDGLVPLAELAAKLKTTQSALTCGLDKIRVQRQVVE</sequence>
<dbReference type="InterPro" id="IPR009006">
    <property type="entry name" value="Ala_racemase/Decarboxylase_C"/>
</dbReference>
<feature type="region of interest" description="Disordered" evidence="4">
    <location>
        <begin position="356"/>
        <end position="382"/>
    </location>
</feature>
<evidence type="ECO:0000259" key="5">
    <source>
        <dbReference type="SMART" id="SM01005"/>
    </source>
</evidence>
<dbReference type="SUPFAM" id="SSF50621">
    <property type="entry name" value="Alanine racemase C-terminal domain-like"/>
    <property type="match status" value="1"/>
</dbReference>
<evidence type="ECO:0000313" key="6">
    <source>
        <dbReference type="EMBL" id="KAL3786264.1"/>
    </source>
</evidence>
<dbReference type="Pfam" id="PF00842">
    <property type="entry name" value="Ala_racemase_C"/>
    <property type="match status" value="1"/>
</dbReference>
<dbReference type="GO" id="GO:0008784">
    <property type="term" value="F:alanine racemase activity"/>
    <property type="evidence" value="ECO:0007669"/>
    <property type="project" value="UniProtKB-ARBA"/>
</dbReference>
<evidence type="ECO:0000313" key="7">
    <source>
        <dbReference type="Proteomes" id="UP001516023"/>
    </source>
</evidence>
<name>A0ABD3PDV5_9STRA</name>
<keyword evidence="3" id="KW-0413">Isomerase</keyword>
<feature type="domain" description="Alanine racemase C-terminal" evidence="5">
    <location>
        <begin position="565"/>
        <end position="709"/>
    </location>
</feature>
<dbReference type="Proteomes" id="UP001516023">
    <property type="component" value="Unassembled WGS sequence"/>
</dbReference>
<evidence type="ECO:0000256" key="3">
    <source>
        <dbReference type="ARBA" id="ARBA00023235"/>
    </source>
</evidence>
<protein>
    <recommendedName>
        <fullName evidence="5">Alanine racemase C-terminal domain-containing protein</fullName>
    </recommendedName>
</protein>
<keyword evidence="2" id="KW-0663">Pyridoxal phosphate</keyword>
<dbReference type="EMBL" id="JABMIG020000198">
    <property type="protein sequence ID" value="KAL3786264.1"/>
    <property type="molecule type" value="Genomic_DNA"/>
</dbReference>
<feature type="compositionally biased region" description="Polar residues" evidence="4">
    <location>
        <begin position="285"/>
        <end position="331"/>
    </location>
</feature>
<dbReference type="PANTHER" id="PTHR30511:SF0">
    <property type="entry name" value="ALANINE RACEMASE, CATABOLIC-RELATED"/>
    <property type="match status" value="1"/>
</dbReference>